<sequence>MTKPRILNGRYHVGELIGRGGMADVHHGRDLRLGREVAIKLLRSDLARDPMFQARFRREAQAVAGLNHPSIVAVYDTGEEEVEGAADHDVRAPFIVMEYVEGRTLRDLLRAGEITVESAGRYTLGVLKALEYSHRKGIVHRDIKPANVMVTGEDAVKVMDFGIARAMADSGATMTQTQAVVGTAQYLSPEQARGETVDARSDLYSAGCLLYELLAGRPPFIGDSPVSVAYQHVGEDAAPPSDFNPDVGPALDRVIATALRKDREDRYQDAAAFGRALAAGLAGAEIPGDLGDATAALAVSAPDTRAMGAVAVTDAPADALTGPATDAGHTTRRFGAAALAAGAAASETPNDAGPEPPRGSLPLGLASLEERDDERAQLEAFRHDERRRKGAWMTVFAIVAVVVLATGAWFLWTWTQQERARTATVAVPSVANLTLTEAQNALLSANLIPITEEVFHDSIGSGLAVGTDPAATEAARVQSEVTLLISKGPEQMTLPSELAGQTEASVRSELEQLGLVVGDVGTANSSTVPGDRLIDTNPRLGEQVKSGSTVDLVLSTGNVTVPNLIDDDLTVEQAREVLGDEAVQLRLDVREVVNTVLEPGTITRQEPEAGTDLPQGGVVTVTVAKAPPAAPSEDADSESPAPPSSDEPTPSETAPSEPAASEPAAGEPDADEPGSGDSAASEPASKDAGESRDRSNRSGSSADSAGKAGAAPGRNRP</sequence>
<feature type="domain" description="Protein kinase" evidence="13">
    <location>
        <begin position="11"/>
        <end position="278"/>
    </location>
</feature>
<feature type="region of interest" description="Disordered" evidence="11">
    <location>
        <begin position="339"/>
        <end position="363"/>
    </location>
</feature>
<dbReference type="Gene3D" id="1.10.510.10">
    <property type="entry name" value="Transferase(Phosphotransferase) domain 1"/>
    <property type="match status" value="1"/>
</dbReference>
<dbReference type="CDD" id="cd06577">
    <property type="entry name" value="PASTA_pknB"/>
    <property type="match status" value="3"/>
</dbReference>
<keyword evidence="3" id="KW-0808">Transferase</keyword>
<dbReference type="InterPro" id="IPR011009">
    <property type="entry name" value="Kinase-like_dom_sf"/>
</dbReference>
<dbReference type="GO" id="GO:0016301">
    <property type="term" value="F:kinase activity"/>
    <property type="evidence" value="ECO:0007669"/>
    <property type="project" value="UniProtKB-KW"/>
</dbReference>
<evidence type="ECO:0000256" key="11">
    <source>
        <dbReference type="SAM" id="MobiDB-lite"/>
    </source>
</evidence>
<evidence type="ECO:0000256" key="6">
    <source>
        <dbReference type="ARBA" id="ARBA00022777"/>
    </source>
</evidence>
<feature type="compositionally biased region" description="Basic and acidic residues" evidence="11">
    <location>
        <begin position="684"/>
        <end position="696"/>
    </location>
</feature>
<keyword evidence="12" id="KW-0812">Transmembrane</keyword>
<dbReference type="InterPro" id="IPR017441">
    <property type="entry name" value="Protein_kinase_ATP_BS"/>
</dbReference>
<feature type="domain" description="PASTA" evidence="14">
    <location>
        <begin position="555"/>
        <end position="625"/>
    </location>
</feature>
<dbReference type="InterPro" id="IPR005543">
    <property type="entry name" value="PASTA_dom"/>
</dbReference>
<name>A0ABV4UIX2_9MICC</name>
<dbReference type="Gene3D" id="3.30.10.20">
    <property type="match status" value="3"/>
</dbReference>
<evidence type="ECO:0000256" key="3">
    <source>
        <dbReference type="ARBA" id="ARBA00022679"/>
    </source>
</evidence>
<accession>A0ABV4UIX2</accession>
<reference evidence="15 16" key="1">
    <citation type="submission" date="2024-09" db="EMBL/GenBank/DDBJ databases">
        <authorList>
            <person name="Salinas-Garcia M.A."/>
            <person name="Prieme A."/>
        </authorList>
    </citation>
    <scope>NUCLEOTIDE SEQUENCE [LARGE SCALE GENOMIC DNA]</scope>
    <source>
        <strain evidence="15 16">DSM 21081</strain>
    </source>
</reference>
<feature type="compositionally biased region" description="Low complexity" evidence="11">
    <location>
        <begin position="698"/>
        <end position="717"/>
    </location>
</feature>
<feature type="binding site" evidence="10">
    <location>
        <position position="40"/>
    </location>
    <ligand>
        <name>ATP</name>
        <dbReference type="ChEBI" id="CHEBI:30616"/>
    </ligand>
</feature>
<comment type="caution">
    <text evidence="15">The sequence shown here is derived from an EMBL/GenBank/DDBJ whole genome shotgun (WGS) entry which is preliminary data.</text>
</comment>
<dbReference type="PROSITE" id="PS50011">
    <property type="entry name" value="PROTEIN_KINASE_DOM"/>
    <property type="match status" value="1"/>
</dbReference>
<evidence type="ECO:0000256" key="5">
    <source>
        <dbReference type="ARBA" id="ARBA00022741"/>
    </source>
</evidence>
<dbReference type="PROSITE" id="PS00107">
    <property type="entry name" value="PROTEIN_KINASE_ATP"/>
    <property type="match status" value="1"/>
</dbReference>
<feature type="compositionally biased region" description="Low complexity" evidence="11">
    <location>
        <begin position="646"/>
        <end position="667"/>
    </location>
</feature>
<organism evidence="15 16">
    <name type="scientific">Arthrobacter halodurans</name>
    <dbReference type="NCBI Taxonomy" id="516699"/>
    <lineage>
        <taxon>Bacteria</taxon>
        <taxon>Bacillati</taxon>
        <taxon>Actinomycetota</taxon>
        <taxon>Actinomycetes</taxon>
        <taxon>Micrococcales</taxon>
        <taxon>Micrococcaceae</taxon>
        <taxon>Arthrobacter</taxon>
    </lineage>
</organism>
<keyword evidence="12" id="KW-0472">Membrane</keyword>
<gene>
    <name evidence="15" type="primary">pknB</name>
    <name evidence="15" type="ORF">ACETWP_02570</name>
</gene>
<dbReference type="PROSITE" id="PS51178">
    <property type="entry name" value="PASTA"/>
    <property type="match status" value="3"/>
</dbReference>
<dbReference type="EC" id="2.7.11.1" evidence="1"/>
<feature type="domain" description="PASTA" evidence="14">
    <location>
        <begin position="421"/>
        <end position="487"/>
    </location>
</feature>
<evidence type="ECO:0000313" key="16">
    <source>
        <dbReference type="Proteomes" id="UP001575652"/>
    </source>
</evidence>
<evidence type="ECO:0000259" key="13">
    <source>
        <dbReference type="PROSITE" id="PS50011"/>
    </source>
</evidence>
<keyword evidence="4" id="KW-0677">Repeat</keyword>
<dbReference type="EMBL" id="JBHDLJ010000002">
    <property type="protein sequence ID" value="MFB0833459.1"/>
    <property type="molecule type" value="Genomic_DNA"/>
</dbReference>
<comment type="catalytic activity">
    <reaction evidence="8">
        <text>L-threonyl-[protein] + ATP = O-phospho-L-threonyl-[protein] + ADP + H(+)</text>
        <dbReference type="Rhea" id="RHEA:46608"/>
        <dbReference type="Rhea" id="RHEA-COMP:11060"/>
        <dbReference type="Rhea" id="RHEA-COMP:11605"/>
        <dbReference type="ChEBI" id="CHEBI:15378"/>
        <dbReference type="ChEBI" id="CHEBI:30013"/>
        <dbReference type="ChEBI" id="CHEBI:30616"/>
        <dbReference type="ChEBI" id="CHEBI:61977"/>
        <dbReference type="ChEBI" id="CHEBI:456216"/>
        <dbReference type="EC" id="2.7.11.1"/>
    </reaction>
</comment>
<dbReference type="Gene3D" id="3.30.200.20">
    <property type="entry name" value="Phosphorylase Kinase, domain 1"/>
    <property type="match status" value="1"/>
</dbReference>
<keyword evidence="5 10" id="KW-0547">Nucleotide-binding</keyword>
<feature type="region of interest" description="Disordered" evidence="11">
    <location>
        <begin position="627"/>
        <end position="717"/>
    </location>
</feature>
<feature type="domain" description="PASTA" evidence="14">
    <location>
        <begin position="488"/>
        <end position="554"/>
    </location>
</feature>
<evidence type="ECO:0000256" key="10">
    <source>
        <dbReference type="PROSITE-ProRule" id="PRU10141"/>
    </source>
</evidence>
<dbReference type="PANTHER" id="PTHR43289:SF6">
    <property type="entry name" value="SERINE_THREONINE-PROTEIN KINASE NEKL-3"/>
    <property type="match status" value="1"/>
</dbReference>
<dbReference type="RefSeq" id="WP_373970629.1">
    <property type="nucleotide sequence ID" value="NZ_JBHDLJ010000002.1"/>
</dbReference>
<keyword evidence="6 15" id="KW-0418">Kinase</keyword>
<dbReference type="Pfam" id="PF03793">
    <property type="entry name" value="PASTA"/>
    <property type="match status" value="3"/>
</dbReference>
<dbReference type="SMART" id="SM00220">
    <property type="entry name" value="S_TKc"/>
    <property type="match status" value="1"/>
</dbReference>
<dbReference type="PROSITE" id="PS00108">
    <property type="entry name" value="PROTEIN_KINASE_ST"/>
    <property type="match status" value="1"/>
</dbReference>
<protein>
    <recommendedName>
        <fullName evidence="1">non-specific serine/threonine protein kinase</fullName>
        <ecNumber evidence="1">2.7.11.1</ecNumber>
    </recommendedName>
</protein>
<feature type="transmembrane region" description="Helical" evidence="12">
    <location>
        <begin position="391"/>
        <end position="412"/>
    </location>
</feature>
<evidence type="ECO:0000256" key="12">
    <source>
        <dbReference type="SAM" id="Phobius"/>
    </source>
</evidence>
<dbReference type="Proteomes" id="UP001575652">
    <property type="component" value="Unassembled WGS sequence"/>
</dbReference>
<dbReference type="CDD" id="cd14014">
    <property type="entry name" value="STKc_PknB_like"/>
    <property type="match status" value="1"/>
</dbReference>
<dbReference type="PANTHER" id="PTHR43289">
    <property type="entry name" value="MITOGEN-ACTIVATED PROTEIN KINASE KINASE KINASE 20-RELATED"/>
    <property type="match status" value="1"/>
</dbReference>
<evidence type="ECO:0000313" key="15">
    <source>
        <dbReference type="EMBL" id="MFB0833459.1"/>
    </source>
</evidence>
<evidence type="ECO:0000256" key="2">
    <source>
        <dbReference type="ARBA" id="ARBA00022527"/>
    </source>
</evidence>
<dbReference type="SMART" id="SM00740">
    <property type="entry name" value="PASTA"/>
    <property type="match status" value="3"/>
</dbReference>
<keyword evidence="12" id="KW-1133">Transmembrane helix</keyword>
<keyword evidence="16" id="KW-1185">Reference proteome</keyword>
<dbReference type="Pfam" id="PF00069">
    <property type="entry name" value="Pkinase"/>
    <property type="match status" value="1"/>
</dbReference>
<evidence type="ECO:0000256" key="7">
    <source>
        <dbReference type="ARBA" id="ARBA00022840"/>
    </source>
</evidence>
<evidence type="ECO:0000256" key="1">
    <source>
        <dbReference type="ARBA" id="ARBA00012513"/>
    </source>
</evidence>
<dbReference type="NCBIfam" id="NF033483">
    <property type="entry name" value="PknB_PASTA_kin"/>
    <property type="match status" value="1"/>
</dbReference>
<proteinExistence type="predicted"/>
<keyword evidence="2" id="KW-0723">Serine/threonine-protein kinase</keyword>
<dbReference type="SUPFAM" id="SSF56112">
    <property type="entry name" value="Protein kinase-like (PK-like)"/>
    <property type="match status" value="1"/>
</dbReference>
<keyword evidence="7 10" id="KW-0067">ATP-binding</keyword>
<evidence type="ECO:0000256" key="9">
    <source>
        <dbReference type="ARBA" id="ARBA00048679"/>
    </source>
</evidence>
<dbReference type="InterPro" id="IPR000719">
    <property type="entry name" value="Prot_kinase_dom"/>
</dbReference>
<dbReference type="InterPro" id="IPR008271">
    <property type="entry name" value="Ser/Thr_kinase_AS"/>
</dbReference>
<evidence type="ECO:0000256" key="4">
    <source>
        <dbReference type="ARBA" id="ARBA00022737"/>
    </source>
</evidence>
<evidence type="ECO:0000259" key="14">
    <source>
        <dbReference type="PROSITE" id="PS51178"/>
    </source>
</evidence>
<comment type="catalytic activity">
    <reaction evidence="9">
        <text>L-seryl-[protein] + ATP = O-phospho-L-seryl-[protein] + ADP + H(+)</text>
        <dbReference type="Rhea" id="RHEA:17989"/>
        <dbReference type="Rhea" id="RHEA-COMP:9863"/>
        <dbReference type="Rhea" id="RHEA-COMP:11604"/>
        <dbReference type="ChEBI" id="CHEBI:15378"/>
        <dbReference type="ChEBI" id="CHEBI:29999"/>
        <dbReference type="ChEBI" id="CHEBI:30616"/>
        <dbReference type="ChEBI" id="CHEBI:83421"/>
        <dbReference type="ChEBI" id="CHEBI:456216"/>
        <dbReference type="EC" id="2.7.11.1"/>
    </reaction>
</comment>
<evidence type="ECO:0000256" key="8">
    <source>
        <dbReference type="ARBA" id="ARBA00047899"/>
    </source>
</evidence>